<evidence type="ECO:0000313" key="5">
    <source>
        <dbReference type="Proteomes" id="UP000291088"/>
    </source>
</evidence>
<dbReference type="InterPro" id="IPR000182">
    <property type="entry name" value="GNAT_dom"/>
</dbReference>
<dbReference type="PANTHER" id="PTHR43626">
    <property type="entry name" value="ACYL-COA N-ACYLTRANSFERASE"/>
    <property type="match status" value="1"/>
</dbReference>
<dbReference type="CDD" id="cd04301">
    <property type="entry name" value="NAT_SF"/>
    <property type="match status" value="1"/>
</dbReference>
<keyword evidence="1 4" id="KW-0808">Transferase</keyword>
<sequence>MDGIETDVALVSAFRDEAQLAGLYAAARLGDRPASAIVEAFRNSRYRIFALHHDRLIGAGRAFGDLVDCAVICDMAVHPDFQGYGLGSRILEALKQKVRHHKRIILYARQGKEDFYLKRGFNRMRSAMLCSFVVPAERNRENGVIE</sequence>
<dbReference type="EMBL" id="SDVB01000037">
    <property type="protein sequence ID" value="RYC27834.1"/>
    <property type="molecule type" value="Genomic_DNA"/>
</dbReference>
<evidence type="ECO:0000256" key="1">
    <source>
        <dbReference type="ARBA" id="ARBA00022679"/>
    </source>
</evidence>
<evidence type="ECO:0000256" key="2">
    <source>
        <dbReference type="ARBA" id="ARBA00023315"/>
    </source>
</evidence>
<proteinExistence type="predicted"/>
<dbReference type="Pfam" id="PF00583">
    <property type="entry name" value="Acetyltransf_1"/>
    <property type="match status" value="1"/>
</dbReference>
<feature type="domain" description="N-acetyltransferase" evidence="3">
    <location>
        <begin position="8"/>
        <end position="141"/>
    </location>
</feature>
<name>A0A4Q2U1B5_9HYPH</name>
<dbReference type="RefSeq" id="WP_129330193.1">
    <property type="nucleotide sequence ID" value="NZ_SDVB01000037.1"/>
</dbReference>
<gene>
    <name evidence="4" type="ORF">EUU22_00615</name>
</gene>
<dbReference type="Proteomes" id="UP000291088">
    <property type="component" value="Unassembled WGS sequence"/>
</dbReference>
<reference evidence="4 5" key="1">
    <citation type="submission" date="2019-01" db="EMBL/GenBank/DDBJ databases">
        <authorList>
            <person name="Deng T."/>
        </authorList>
    </citation>
    <scope>NUCLEOTIDE SEQUENCE [LARGE SCALE GENOMIC DNA]</scope>
    <source>
        <strain evidence="4 5">F8825</strain>
    </source>
</reference>
<dbReference type="PANTHER" id="PTHR43626:SF4">
    <property type="entry name" value="GCN5-RELATED N-ACETYLTRANSFERASE 2, CHLOROPLASTIC"/>
    <property type="match status" value="1"/>
</dbReference>
<dbReference type="InterPro" id="IPR016181">
    <property type="entry name" value="Acyl_CoA_acyltransferase"/>
</dbReference>
<organism evidence="4 5">
    <name type="scientific">Ciceribacter ferrooxidans</name>
    <dbReference type="NCBI Taxonomy" id="2509717"/>
    <lineage>
        <taxon>Bacteria</taxon>
        <taxon>Pseudomonadati</taxon>
        <taxon>Pseudomonadota</taxon>
        <taxon>Alphaproteobacteria</taxon>
        <taxon>Hyphomicrobiales</taxon>
        <taxon>Rhizobiaceae</taxon>
        <taxon>Ciceribacter</taxon>
    </lineage>
</organism>
<dbReference type="GO" id="GO:0005737">
    <property type="term" value="C:cytoplasm"/>
    <property type="evidence" value="ECO:0007669"/>
    <property type="project" value="TreeGrafter"/>
</dbReference>
<dbReference type="AlphaFoldDB" id="A0A4Q2U1B5"/>
<dbReference type="InterPro" id="IPR045039">
    <property type="entry name" value="NSI-like"/>
</dbReference>
<evidence type="ECO:0000259" key="3">
    <source>
        <dbReference type="PROSITE" id="PS51186"/>
    </source>
</evidence>
<keyword evidence="5" id="KW-1185">Reference proteome</keyword>
<dbReference type="PROSITE" id="PS51186">
    <property type="entry name" value="GNAT"/>
    <property type="match status" value="1"/>
</dbReference>
<dbReference type="Gene3D" id="3.40.630.30">
    <property type="match status" value="1"/>
</dbReference>
<comment type="caution">
    <text evidence="4">The sequence shown here is derived from an EMBL/GenBank/DDBJ whole genome shotgun (WGS) entry which is preliminary data.</text>
</comment>
<keyword evidence="2" id="KW-0012">Acyltransferase</keyword>
<evidence type="ECO:0000313" key="4">
    <source>
        <dbReference type="EMBL" id="RYC27834.1"/>
    </source>
</evidence>
<dbReference type="GO" id="GO:0008080">
    <property type="term" value="F:N-acetyltransferase activity"/>
    <property type="evidence" value="ECO:0007669"/>
    <property type="project" value="InterPro"/>
</dbReference>
<dbReference type="OrthoDB" id="9797456at2"/>
<accession>A0A4Q2U1B5</accession>
<dbReference type="SUPFAM" id="SSF55729">
    <property type="entry name" value="Acyl-CoA N-acyltransferases (Nat)"/>
    <property type="match status" value="1"/>
</dbReference>
<protein>
    <submittedName>
        <fullName evidence="4">N-acetyltransferase</fullName>
    </submittedName>
</protein>